<evidence type="ECO:0000259" key="2">
    <source>
        <dbReference type="Pfam" id="PF01970"/>
    </source>
</evidence>
<gene>
    <name evidence="3" type="ORF">DT065_04660</name>
</gene>
<feature type="transmembrane region" description="Helical" evidence="1">
    <location>
        <begin position="475"/>
        <end position="499"/>
    </location>
</feature>
<keyword evidence="4" id="KW-1185">Reference proteome</keyword>
<organism evidence="3 4">
    <name type="scientific">Salicibibacter kimchii</name>
    <dbReference type="NCBI Taxonomy" id="2099786"/>
    <lineage>
        <taxon>Bacteria</taxon>
        <taxon>Bacillati</taxon>
        <taxon>Bacillota</taxon>
        <taxon>Bacilli</taxon>
        <taxon>Bacillales</taxon>
        <taxon>Bacillaceae</taxon>
        <taxon>Salicibibacter</taxon>
    </lineage>
</organism>
<feature type="transmembrane region" description="Helical" evidence="1">
    <location>
        <begin position="367"/>
        <end position="387"/>
    </location>
</feature>
<evidence type="ECO:0000313" key="4">
    <source>
        <dbReference type="Proteomes" id="UP000252100"/>
    </source>
</evidence>
<sequence length="509" mass="53679">MIGDILEGFNTMLTPMTIALAIAGVIAGSILGAIPGLTATMGIALILPVTFYLDPVSGIVMLIAMYKGGLFGGSVAAIMFRAPGTPAAAATVLDGNELKKRGYPRKAIRTALIASTTGDVLGNLVLIFSAAAIATFALQFGPAEYTMLILFALVLLTTVTQGSIAKSIISVLLGLMIGTINTDPVTSIPRLNFGIVELSGGISIIALVIGLLAVSEVFITIDDHFKNKFNKKKNSTDHQTEGLEEAVSKKDDNVTFKGIFGIKRTLFRSASIGTAIGALPGMGPVTSAFVSYGQAMKKSKNRKNFGKGEPEGIAAAEGGNSGTASANLIPTVSLGIPGDAEAAIIMGALIIHGITPGPQIFETNGPIVYGIFAGMLLASLISLILNWNLANMYRRISFIRPTVLAPIILVLSAAGTYGYSQATFDILVMFIFGLLGYILIKLKVPLVGIIIGFILGPRLEEYFRQFLVVADGNPLLFVTRPVSLVLLILIVLLITSTIYRTIKDNNKKQ</sequence>
<evidence type="ECO:0000313" key="3">
    <source>
        <dbReference type="EMBL" id="AXF55382.1"/>
    </source>
</evidence>
<keyword evidence="1" id="KW-0472">Membrane</keyword>
<dbReference type="EMBL" id="CP031092">
    <property type="protein sequence ID" value="AXF55382.1"/>
    <property type="molecule type" value="Genomic_DNA"/>
</dbReference>
<feature type="transmembrane region" description="Helical" evidence="1">
    <location>
        <begin position="147"/>
        <end position="180"/>
    </location>
</feature>
<keyword evidence="1" id="KW-0812">Transmembrane</keyword>
<dbReference type="Pfam" id="PF01970">
    <property type="entry name" value="TctA"/>
    <property type="match status" value="1"/>
</dbReference>
<dbReference type="PANTHER" id="PTHR35342">
    <property type="entry name" value="TRICARBOXYLIC TRANSPORT PROTEIN"/>
    <property type="match status" value="1"/>
</dbReference>
<accession>A0A345BWQ1</accession>
<dbReference type="OrthoDB" id="9781349at2"/>
<keyword evidence="1" id="KW-1133">Transmembrane helix</keyword>
<feature type="transmembrane region" description="Helical" evidence="1">
    <location>
        <begin position="59"/>
        <end position="80"/>
    </location>
</feature>
<name>A0A345BWQ1_9BACI</name>
<feature type="transmembrane region" description="Helical" evidence="1">
    <location>
        <begin position="120"/>
        <end position="140"/>
    </location>
</feature>
<reference evidence="3 4" key="1">
    <citation type="journal article" date="2018" name="J. Microbiol.">
        <title>Salicibibacter kimchii gen. nov., sp. nov., a moderately halophilic and alkalitolerant bacterium in the family Bacillaceae, isolated from kimchi.</title>
        <authorList>
            <person name="Jang J.Y."/>
            <person name="Oh Y.J."/>
            <person name="Lim S.K."/>
            <person name="Park H.K."/>
            <person name="Lee C."/>
            <person name="Kim J.Y."/>
            <person name="Lee M.A."/>
            <person name="Choi H.J."/>
        </authorList>
    </citation>
    <scope>NUCLEOTIDE SEQUENCE [LARGE SCALE GENOMIC DNA]</scope>
    <source>
        <strain evidence="3 4">NKC1-1</strain>
    </source>
</reference>
<proteinExistence type="predicted"/>
<dbReference type="Proteomes" id="UP000252100">
    <property type="component" value="Chromosome"/>
</dbReference>
<feature type="domain" description="DUF112" evidence="2">
    <location>
        <begin position="19"/>
        <end position="450"/>
    </location>
</feature>
<feature type="transmembrane region" description="Helical" evidence="1">
    <location>
        <begin position="200"/>
        <end position="221"/>
    </location>
</feature>
<dbReference type="PANTHER" id="PTHR35342:SF5">
    <property type="entry name" value="TRICARBOXYLIC TRANSPORT PROTEIN"/>
    <property type="match status" value="1"/>
</dbReference>
<feature type="transmembrane region" description="Helical" evidence="1">
    <location>
        <begin position="399"/>
        <end position="419"/>
    </location>
</feature>
<feature type="transmembrane region" description="Helical" evidence="1">
    <location>
        <begin position="18"/>
        <end position="47"/>
    </location>
</feature>
<protein>
    <recommendedName>
        <fullName evidence="2">DUF112 domain-containing protein</fullName>
    </recommendedName>
</protein>
<evidence type="ECO:0000256" key="1">
    <source>
        <dbReference type="SAM" id="Phobius"/>
    </source>
</evidence>
<dbReference type="RefSeq" id="WP_114371323.1">
    <property type="nucleotide sequence ID" value="NZ_CP031092.1"/>
</dbReference>
<dbReference type="KEGG" id="rue:DT065_04660"/>
<dbReference type="AlphaFoldDB" id="A0A345BWQ1"/>
<dbReference type="InterPro" id="IPR002823">
    <property type="entry name" value="DUF112_TM"/>
</dbReference>
<feature type="transmembrane region" description="Helical" evidence="1">
    <location>
        <begin position="426"/>
        <end position="455"/>
    </location>
</feature>